<organism evidence="1 2">
    <name type="scientific">Streptomyces nanshensis</name>
    <dbReference type="NCBI Taxonomy" id="518642"/>
    <lineage>
        <taxon>Bacteria</taxon>
        <taxon>Bacillati</taxon>
        <taxon>Actinomycetota</taxon>
        <taxon>Actinomycetes</taxon>
        <taxon>Kitasatosporales</taxon>
        <taxon>Streptomycetaceae</taxon>
        <taxon>Streptomyces</taxon>
    </lineage>
</organism>
<gene>
    <name evidence="1" type="ORF">AN221_10250</name>
</gene>
<comment type="caution">
    <text evidence="1">The sequence shown here is derived from an EMBL/GenBank/DDBJ whole genome shotgun (WGS) entry which is preliminary data.</text>
</comment>
<evidence type="ECO:0008006" key="3">
    <source>
        <dbReference type="Google" id="ProtNLM"/>
    </source>
</evidence>
<sequence length="137" mass="14839">MTHRFTARTVCGLDDPEQDDCVLAGLAESDDEGAFSLMFMCDFAEPDDQEIALGFDTHCLVTPDQNTAYGCVRRVELDGDILRVTLDPASLTALGLSDPLLEITLAAPPADVARMRTVLAEILAYGRPDARPVVKNL</sequence>
<dbReference type="AlphaFoldDB" id="A0A1E7LWK4"/>
<accession>A0A1E7LWK4</accession>
<evidence type="ECO:0000313" key="2">
    <source>
        <dbReference type="Proteomes" id="UP000175971"/>
    </source>
</evidence>
<keyword evidence="2" id="KW-1185">Reference proteome</keyword>
<name>A0A1E7LWK4_9ACTN</name>
<dbReference type="Pfam" id="PF15588">
    <property type="entry name" value="Imm10"/>
    <property type="match status" value="1"/>
</dbReference>
<reference evidence="1 2" key="1">
    <citation type="journal article" date="2016" name="Front. Microbiol.">
        <title>Comparative Genomics Analysis of Streptomyces Species Reveals Their Adaptation to the Marine Environment and Their Diversity at the Genomic Level.</title>
        <authorList>
            <person name="Tian X."/>
            <person name="Zhang Z."/>
            <person name="Yang T."/>
            <person name="Chen M."/>
            <person name="Li J."/>
            <person name="Chen F."/>
            <person name="Yang J."/>
            <person name="Li W."/>
            <person name="Zhang B."/>
            <person name="Zhang Z."/>
            <person name="Wu J."/>
            <person name="Zhang C."/>
            <person name="Long L."/>
            <person name="Xiao J."/>
        </authorList>
    </citation>
    <scope>NUCLEOTIDE SEQUENCE [LARGE SCALE GENOMIC DNA]</scope>
    <source>
        <strain evidence="1 2">SCSIO M10372</strain>
    </source>
</reference>
<dbReference type="RefSeq" id="WP_070200708.1">
    <property type="nucleotide sequence ID" value="NZ_LJGZ01000021.1"/>
</dbReference>
<proteinExistence type="predicted"/>
<dbReference type="InterPro" id="IPR028962">
    <property type="entry name" value="Imm10"/>
</dbReference>
<evidence type="ECO:0000313" key="1">
    <source>
        <dbReference type="EMBL" id="OEV20612.1"/>
    </source>
</evidence>
<protein>
    <recommendedName>
        <fullName evidence="3">Immunity protein 10</fullName>
    </recommendedName>
</protein>
<dbReference type="PATRIC" id="fig|518642.7.peg.9163"/>
<dbReference type="EMBL" id="LJGZ01000021">
    <property type="protein sequence ID" value="OEV20612.1"/>
    <property type="molecule type" value="Genomic_DNA"/>
</dbReference>
<dbReference type="OrthoDB" id="3295921at2"/>
<dbReference type="Proteomes" id="UP000175971">
    <property type="component" value="Unassembled WGS sequence"/>
</dbReference>